<protein>
    <submittedName>
        <fullName evidence="6">FMN reductase</fullName>
        <ecNumber evidence="6">1.5.1.38</ecNumber>
    </submittedName>
</protein>
<evidence type="ECO:0000313" key="7">
    <source>
        <dbReference type="Proteomes" id="UP000620262"/>
    </source>
</evidence>
<dbReference type="Pfam" id="PF03358">
    <property type="entry name" value="FMN_red"/>
    <property type="match status" value="1"/>
</dbReference>
<dbReference type="RefSeq" id="WP_246517250.1">
    <property type="nucleotide sequence ID" value="NZ_BAAAVL010000019.1"/>
</dbReference>
<name>A0ABR9IU23_RHIVS</name>
<feature type="domain" description="NADPH-dependent FMN reductase-like" evidence="5">
    <location>
        <begin position="23"/>
        <end position="143"/>
    </location>
</feature>
<comment type="similarity">
    <text evidence="1">Belongs to the SsuE family.</text>
</comment>
<dbReference type="Proteomes" id="UP000620262">
    <property type="component" value="Unassembled WGS sequence"/>
</dbReference>
<evidence type="ECO:0000313" key="6">
    <source>
        <dbReference type="EMBL" id="MBE1506713.1"/>
    </source>
</evidence>
<dbReference type="InterPro" id="IPR051814">
    <property type="entry name" value="NAD(P)H-dep_FMN_reductase"/>
</dbReference>
<keyword evidence="4 6" id="KW-0560">Oxidoreductase</keyword>
<comment type="caution">
    <text evidence="6">The sequence shown here is derived from an EMBL/GenBank/DDBJ whole genome shotgun (WGS) entry which is preliminary data.</text>
</comment>
<dbReference type="Gene3D" id="3.40.50.360">
    <property type="match status" value="1"/>
</dbReference>
<organism evidence="6 7">
    <name type="scientific">Rhizobium viscosum</name>
    <name type="common">Arthrobacter viscosus</name>
    <dbReference type="NCBI Taxonomy" id="1673"/>
    <lineage>
        <taxon>Bacteria</taxon>
        <taxon>Pseudomonadati</taxon>
        <taxon>Pseudomonadota</taxon>
        <taxon>Alphaproteobacteria</taxon>
        <taxon>Hyphomicrobiales</taxon>
        <taxon>Rhizobiaceae</taxon>
        <taxon>Rhizobium/Agrobacterium group</taxon>
        <taxon>Rhizobium</taxon>
    </lineage>
</organism>
<dbReference type="PANTHER" id="PTHR43408:SF2">
    <property type="entry name" value="FMN REDUCTASE (NADPH)"/>
    <property type="match status" value="1"/>
</dbReference>
<accession>A0ABR9IU23</accession>
<dbReference type="SUPFAM" id="SSF52218">
    <property type="entry name" value="Flavoproteins"/>
    <property type="match status" value="1"/>
</dbReference>
<keyword evidence="3" id="KW-0288">FMN</keyword>
<dbReference type="InterPro" id="IPR005025">
    <property type="entry name" value="FMN_Rdtase-like_dom"/>
</dbReference>
<dbReference type="PANTHER" id="PTHR43408">
    <property type="entry name" value="FMN REDUCTASE (NADPH)"/>
    <property type="match status" value="1"/>
</dbReference>
<evidence type="ECO:0000256" key="4">
    <source>
        <dbReference type="ARBA" id="ARBA00023002"/>
    </source>
</evidence>
<evidence type="ECO:0000256" key="1">
    <source>
        <dbReference type="ARBA" id="ARBA00005990"/>
    </source>
</evidence>
<evidence type="ECO:0000256" key="3">
    <source>
        <dbReference type="ARBA" id="ARBA00022643"/>
    </source>
</evidence>
<sequence>MQGQLVFNQRARFPMSHVSRPSNITILSCSLDPESRSRIMAREAERLIKEGGHEPKLLDLRDLGLPSFDNSDCYNHPAFAGLHAAIRDSDGVLLCVPIYNWSIGSAAKGLMEATGATGEGGRLSAWFDKVVTFACAGGLPHSYMAYGPTAMSLMLDFKCIINPYAVYASTRDWLQNGAMSQSLRDRLDKTLAVKIELTRLLRARTYRSGWEV</sequence>
<dbReference type="GO" id="GO:0052873">
    <property type="term" value="F:FMN reductase (NADPH) activity"/>
    <property type="evidence" value="ECO:0007669"/>
    <property type="project" value="UniProtKB-EC"/>
</dbReference>
<evidence type="ECO:0000256" key="2">
    <source>
        <dbReference type="ARBA" id="ARBA00022630"/>
    </source>
</evidence>
<reference evidence="6 7" key="1">
    <citation type="submission" date="2020-10" db="EMBL/GenBank/DDBJ databases">
        <title>Sequencing the genomes of 1000 actinobacteria strains.</title>
        <authorList>
            <person name="Klenk H.-P."/>
        </authorList>
    </citation>
    <scope>NUCLEOTIDE SEQUENCE [LARGE SCALE GENOMIC DNA]</scope>
    <source>
        <strain evidence="6 7">DSM 7307</strain>
    </source>
</reference>
<dbReference type="EMBL" id="JADBEC010000001">
    <property type="protein sequence ID" value="MBE1506713.1"/>
    <property type="molecule type" value="Genomic_DNA"/>
</dbReference>
<proteinExistence type="inferred from homology"/>
<gene>
    <name evidence="6" type="ORF">H4W29_003894</name>
</gene>
<dbReference type="EC" id="1.5.1.38" evidence="6"/>
<evidence type="ECO:0000259" key="5">
    <source>
        <dbReference type="Pfam" id="PF03358"/>
    </source>
</evidence>
<keyword evidence="7" id="KW-1185">Reference proteome</keyword>
<keyword evidence="2" id="KW-0285">Flavoprotein</keyword>
<dbReference type="InterPro" id="IPR029039">
    <property type="entry name" value="Flavoprotein-like_sf"/>
</dbReference>